<dbReference type="PROSITE" id="PS50111">
    <property type="entry name" value="CHEMOTAXIS_TRANSDUC_2"/>
    <property type="match status" value="1"/>
</dbReference>
<comment type="caution">
    <text evidence="7">The sequence shown here is derived from an EMBL/GenBank/DDBJ whole genome shotgun (WGS) entry which is preliminary data.</text>
</comment>
<dbReference type="InterPro" id="IPR035965">
    <property type="entry name" value="PAS-like_dom_sf"/>
</dbReference>
<keyword evidence="8" id="KW-1185">Reference proteome</keyword>
<dbReference type="InterPro" id="IPR000014">
    <property type="entry name" value="PAS"/>
</dbReference>
<feature type="region of interest" description="Disordered" evidence="4">
    <location>
        <begin position="557"/>
        <end position="581"/>
    </location>
</feature>
<dbReference type="Gene3D" id="1.10.287.950">
    <property type="entry name" value="Methyl-accepting chemotaxis protein"/>
    <property type="match status" value="1"/>
</dbReference>
<dbReference type="InterPro" id="IPR051310">
    <property type="entry name" value="MCP_chemotaxis"/>
</dbReference>
<dbReference type="SUPFAM" id="SSF55785">
    <property type="entry name" value="PYP-like sensor domain (PAS domain)"/>
    <property type="match status" value="2"/>
</dbReference>
<sequence length="629" mass="67780">MRFSSLFGSGDSQNIIEALSKTLIMIEMELDGTIRHANDIFFDMFDHDPKTLPGRPHASIQEPEFACSAAYREIFENVRKGEFQWTEMKRVNKTGDFVFLQVWYYPILGKNGRPYKIVEISADVTYDKMKLLEVESQIEAINRVQAYIEFLPDGTILTANENFVACMGFGLDEIVGRHHRMFVDPVLASGAAYRQHWQTLHDGQPVTGEFARVAKCGRQVHLSGIYSPVLDISGNVTKIVKYASEVTGRVHAVQSIGKGLRQLAEGDLRQRISDPFTPEMEKLRVDFNASLDVLENVIDKVAETAISIESATSEISQATEDLSRRTEQQAVSIEETAATLEDIAQSVKQSTARAVHAGDLVTHASGEAKSSNAVVARTVTAMSQIETSSKEIVAIIGMIDDIAFQTSLLALNAGVEAARAGEAGRGFAVVAQEVRHLAQRSADAARDVKRLIHQSGDQIKEGVTLGAETGRILTAISTEVGEIDTHVSAIVATAHSQENGLAEISRNVRSIDQNTQQNAAMVEQSAAACANLALEASELSALLSSFGFARSNAAGASTAKPGARAASAPRKTAPVRSTNPAIRIAAPAIDGGSRHAASPARTLVDTLHTAFSGNPARAPAPSGDDWTEF</sequence>
<evidence type="ECO:0000313" key="7">
    <source>
        <dbReference type="EMBL" id="MDY8107774.1"/>
    </source>
</evidence>
<dbReference type="CDD" id="cd00130">
    <property type="entry name" value="PAS"/>
    <property type="match status" value="2"/>
</dbReference>
<protein>
    <submittedName>
        <fullName evidence="7">PAS domain-containing methyl-accepting chemotaxis protein</fullName>
    </submittedName>
</protein>
<feature type="domain" description="Methyl-accepting transducer" evidence="5">
    <location>
        <begin position="304"/>
        <end position="533"/>
    </location>
</feature>
<dbReference type="Gene3D" id="3.30.450.20">
    <property type="entry name" value="PAS domain"/>
    <property type="match status" value="2"/>
</dbReference>
<keyword evidence="1" id="KW-0145">Chemotaxis</keyword>
<reference evidence="7 8" key="1">
    <citation type="submission" date="2023-12" db="EMBL/GenBank/DDBJ databases">
        <title>Description of Novel Strain Fulvimarina sp. 2208YS6-2-32 isolated from Uroteuthis (Photololigo) edulis.</title>
        <authorList>
            <person name="Park J.-S."/>
        </authorList>
    </citation>
    <scope>NUCLEOTIDE SEQUENCE [LARGE SCALE GENOMIC DNA]</scope>
    <source>
        <strain evidence="7 8">2208YS6-2-32</strain>
    </source>
</reference>
<dbReference type="Pfam" id="PF08447">
    <property type="entry name" value="PAS_3"/>
    <property type="match status" value="1"/>
</dbReference>
<evidence type="ECO:0000256" key="1">
    <source>
        <dbReference type="ARBA" id="ARBA00022500"/>
    </source>
</evidence>
<dbReference type="PRINTS" id="PR00260">
    <property type="entry name" value="CHEMTRNSDUCR"/>
</dbReference>
<comment type="similarity">
    <text evidence="2">Belongs to the methyl-accepting chemotaxis (MCP) protein family.</text>
</comment>
<dbReference type="RefSeq" id="WP_322185087.1">
    <property type="nucleotide sequence ID" value="NZ_JAXLPB010000001.1"/>
</dbReference>
<dbReference type="EMBL" id="JAXLPB010000001">
    <property type="protein sequence ID" value="MDY8107774.1"/>
    <property type="molecule type" value="Genomic_DNA"/>
</dbReference>
<evidence type="ECO:0000256" key="4">
    <source>
        <dbReference type="SAM" id="MobiDB-lite"/>
    </source>
</evidence>
<evidence type="ECO:0000259" key="6">
    <source>
        <dbReference type="PROSITE" id="PS50885"/>
    </source>
</evidence>
<feature type="domain" description="HAMP" evidence="6">
    <location>
        <begin position="247"/>
        <end position="299"/>
    </location>
</feature>
<name>A0ABU5HXA5_9HYPH</name>
<dbReference type="SMART" id="SM00283">
    <property type="entry name" value="MA"/>
    <property type="match status" value="1"/>
</dbReference>
<dbReference type="InterPro" id="IPR013655">
    <property type="entry name" value="PAS_fold_3"/>
</dbReference>
<evidence type="ECO:0000256" key="3">
    <source>
        <dbReference type="PROSITE-ProRule" id="PRU00284"/>
    </source>
</evidence>
<dbReference type="Proteomes" id="UP001294412">
    <property type="component" value="Unassembled WGS sequence"/>
</dbReference>
<proteinExistence type="inferred from homology"/>
<dbReference type="PANTHER" id="PTHR43531:SF11">
    <property type="entry name" value="METHYL-ACCEPTING CHEMOTAXIS PROTEIN 3"/>
    <property type="match status" value="1"/>
</dbReference>
<evidence type="ECO:0000259" key="5">
    <source>
        <dbReference type="PROSITE" id="PS50111"/>
    </source>
</evidence>
<dbReference type="Pfam" id="PF00015">
    <property type="entry name" value="MCPsignal"/>
    <property type="match status" value="1"/>
</dbReference>
<organism evidence="7 8">
    <name type="scientific">Fulvimarina uroteuthidis</name>
    <dbReference type="NCBI Taxonomy" id="3098149"/>
    <lineage>
        <taxon>Bacteria</taxon>
        <taxon>Pseudomonadati</taxon>
        <taxon>Pseudomonadota</taxon>
        <taxon>Alphaproteobacteria</taxon>
        <taxon>Hyphomicrobiales</taxon>
        <taxon>Aurantimonadaceae</taxon>
        <taxon>Fulvimarina</taxon>
    </lineage>
</organism>
<evidence type="ECO:0000256" key="2">
    <source>
        <dbReference type="ARBA" id="ARBA00029447"/>
    </source>
</evidence>
<keyword evidence="3" id="KW-0807">Transducer</keyword>
<dbReference type="PANTHER" id="PTHR43531">
    <property type="entry name" value="PROTEIN ICFG"/>
    <property type="match status" value="1"/>
</dbReference>
<dbReference type="InterPro" id="IPR004089">
    <property type="entry name" value="MCPsignal_dom"/>
</dbReference>
<dbReference type="PROSITE" id="PS50885">
    <property type="entry name" value="HAMP"/>
    <property type="match status" value="1"/>
</dbReference>
<gene>
    <name evidence="7" type="ORF">U0C82_01260</name>
</gene>
<dbReference type="NCBIfam" id="TIGR00229">
    <property type="entry name" value="sensory_box"/>
    <property type="match status" value="1"/>
</dbReference>
<dbReference type="CDD" id="cd11386">
    <property type="entry name" value="MCP_signal"/>
    <property type="match status" value="1"/>
</dbReference>
<dbReference type="InterPro" id="IPR013656">
    <property type="entry name" value="PAS_4"/>
</dbReference>
<dbReference type="InterPro" id="IPR004090">
    <property type="entry name" value="Chemotax_Me-accpt_rcpt"/>
</dbReference>
<dbReference type="InterPro" id="IPR003660">
    <property type="entry name" value="HAMP_dom"/>
</dbReference>
<dbReference type="Pfam" id="PF08448">
    <property type="entry name" value="PAS_4"/>
    <property type="match status" value="1"/>
</dbReference>
<accession>A0ABU5HXA5</accession>
<dbReference type="SUPFAM" id="SSF58104">
    <property type="entry name" value="Methyl-accepting chemotaxis protein (MCP) signaling domain"/>
    <property type="match status" value="1"/>
</dbReference>
<evidence type="ECO:0000313" key="8">
    <source>
        <dbReference type="Proteomes" id="UP001294412"/>
    </source>
</evidence>